<dbReference type="SUPFAM" id="SSF46785">
    <property type="entry name" value="Winged helix' DNA-binding domain"/>
    <property type="match status" value="1"/>
</dbReference>
<dbReference type="PANTHER" id="PTHR33204">
    <property type="entry name" value="TRANSCRIPTIONAL REGULATOR, MARR FAMILY"/>
    <property type="match status" value="1"/>
</dbReference>
<evidence type="ECO:0000256" key="3">
    <source>
        <dbReference type="ARBA" id="ARBA00023163"/>
    </source>
</evidence>
<dbReference type="GO" id="GO:0003677">
    <property type="term" value="F:DNA binding"/>
    <property type="evidence" value="ECO:0007669"/>
    <property type="project" value="UniProtKB-KW"/>
</dbReference>
<evidence type="ECO:0000256" key="4">
    <source>
        <dbReference type="SAM" id="MobiDB-lite"/>
    </source>
</evidence>
<evidence type="ECO:0000256" key="2">
    <source>
        <dbReference type="ARBA" id="ARBA00023125"/>
    </source>
</evidence>
<organism evidence="6 7">
    <name type="scientific">Ktedonospora formicarum</name>
    <dbReference type="NCBI Taxonomy" id="2778364"/>
    <lineage>
        <taxon>Bacteria</taxon>
        <taxon>Bacillati</taxon>
        <taxon>Chloroflexota</taxon>
        <taxon>Ktedonobacteria</taxon>
        <taxon>Ktedonobacterales</taxon>
        <taxon>Ktedonobacteraceae</taxon>
        <taxon>Ktedonospora</taxon>
    </lineage>
</organism>
<dbReference type="InterPro" id="IPR036390">
    <property type="entry name" value="WH_DNA-bd_sf"/>
</dbReference>
<reference evidence="6" key="1">
    <citation type="submission" date="2020-10" db="EMBL/GenBank/DDBJ databases">
        <title>Taxonomic study of unclassified bacteria belonging to the class Ktedonobacteria.</title>
        <authorList>
            <person name="Yabe S."/>
            <person name="Wang C.M."/>
            <person name="Zheng Y."/>
            <person name="Sakai Y."/>
            <person name="Cavaletti L."/>
            <person name="Monciardini P."/>
            <person name="Donadio S."/>
        </authorList>
    </citation>
    <scope>NUCLEOTIDE SEQUENCE</scope>
    <source>
        <strain evidence="6">SOSP1-1</strain>
    </source>
</reference>
<name>A0A8J3I9D6_9CHLR</name>
<dbReference type="InterPro" id="IPR036388">
    <property type="entry name" value="WH-like_DNA-bd_sf"/>
</dbReference>
<accession>A0A8J3I9D6</accession>
<comment type="caution">
    <text evidence="6">The sequence shown here is derived from an EMBL/GenBank/DDBJ whole genome shotgun (WGS) entry which is preliminary data.</text>
</comment>
<keyword evidence="3" id="KW-0804">Transcription</keyword>
<dbReference type="EMBL" id="BNJF01000002">
    <property type="protein sequence ID" value="GHO47064.1"/>
    <property type="molecule type" value="Genomic_DNA"/>
</dbReference>
<dbReference type="PANTHER" id="PTHR33204:SF37">
    <property type="entry name" value="HTH-TYPE TRANSCRIPTIONAL REGULATOR YODB"/>
    <property type="match status" value="1"/>
</dbReference>
<keyword evidence="2" id="KW-0238">DNA-binding</keyword>
<dbReference type="AlphaFoldDB" id="A0A8J3I9D6"/>
<dbReference type="Proteomes" id="UP000612362">
    <property type="component" value="Unassembled WGS sequence"/>
</dbReference>
<dbReference type="RefSeq" id="WP_220196383.1">
    <property type="nucleotide sequence ID" value="NZ_BNJF01000002.1"/>
</dbReference>
<dbReference type="Pfam" id="PF01638">
    <property type="entry name" value="HxlR"/>
    <property type="match status" value="1"/>
</dbReference>
<feature type="region of interest" description="Disordered" evidence="4">
    <location>
        <begin position="150"/>
        <end position="173"/>
    </location>
</feature>
<feature type="compositionally biased region" description="Basic and acidic residues" evidence="4">
    <location>
        <begin position="159"/>
        <end position="173"/>
    </location>
</feature>
<evidence type="ECO:0000256" key="1">
    <source>
        <dbReference type="ARBA" id="ARBA00023015"/>
    </source>
</evidence>
<proteinExistence type="predicted"/>
<gene>
    <name evidence="6" type="ORF">KSX_52270</name>
</gene>
<evidence type="ECO:0000259" key="5">
    <source>
        <dbReference type="PROSITE" id="PS51118"/>
    </source>
</evidence>
<feature type="domain" description="HTH hxlR-type" evidence="5">
    <location>
        <begin position="10"/>
        <end position="109"/>
    </location>
</feature>
<sequence length="173" mass="19533">MQKNQPRSDCPINFALEIFGDKWTLLIVRDIVYAGKRTHGEFLKSDERIATNILADRLARLECQGILTKAADPKDKRREIFSLTEQGLALIPLLLDLQSWSNAFGPAYISRSVPLEAALKKEREKVLSEITDSVRHGGFLFANAEWFPPRKAQEQGGGKMKDDSFTKPLSDRC</sequence>
<evidence type="ECO:0000313" key="7">
    <source>
        <dbReference type="Proteomes" id="UP000612362"/>
    </source>
</evidence>
<dbReference type="PROSITE" id="PS51118">
    <property type="entry name" value="HTH_HXLR"/>
    <property type="match status" value="1"/>
</dbReference>
<keyword evidence="1" id="KW-0805">Transcription regulation</keyword>
<dbReference type="InterPro" id="IPR002577">
    <property type="entry name" value="HTH_HxlR"/>
</dbReference>
<dbReference type="Gene3D" id="1.10.10.10">
    <property type="entry name" value="Winged helix-like DNA-binding domain superfamily/Winged helix DNA-binding domain"/>
    <property type="match status" value="1"/>
</dbReference>
<evidence type="ECO:0000313" key="6">
    <source>
        <dbReference type="EMBL" id="GHO47064.1"/>
    </source>
</evidence>
<protein>
    <recommendedName>
        <fullName evidence="5">HTH hxlR-type domain-containing protein</fullName>
    </recommendedName>
</protein>
<keyword evidence="7" id="KW-1185">Reference proteome</keyword>